<comment type="subcellular location">
    <subcellularLocation>
        <location evidence="3">Cytoplasm</location>
    </subcellularLocation>
</comment>
<comment type="function">
    <text evidence="3">Nucleoside triphosphate pyrophosphatase that hydrolyzes dTTP and UTP. May have a dual role in cell division arrest and in preventing the incorporation of modified nucleotides into cellular nucleic acids.</text>
</comment>
<feature type="site" description="Important for substrate specificity" evidence="3">
    <location>
        <position position="91"/>
    </location>
</feature>
<dbReference type="Pfam" id="PF02545">
    <property type="entry name" value="Maf"/>
    <property type="match status" value="1"/>
</dbReference>
<dbReference type="PANTHER" id="PTHR43213">
    <property type="entry name" value="BIFUNCTIONAL DTTP/UTP PYROPHOSPHATASE/METHYLTRANSFERASE PROTEIN-RELATED"/>
    <property type="match status" value="1"/>
</dbReference>
<keyword evidence="5" id="KW-1185">Reference proteome</keyword>
<dbReference type="EC" id="3.6.1.9" evidence="3"/>
<comment type="caution">
    <text evidence="3">Lacks conserved residue(s) required for the propagation of feature annotation.</text>
</comment>
<dbReference type="PIRSF" id="PIRSF006305">
    <property type="entry name" value="Maf"/>
    <property type="match status" value="1"/>
</dbReference>
<comment type="cofactor">
    <cofactor evidence="1 3">
        <name>a divalent metal cation</name>
        <dbReference type="ChEBI" id="CHEBI:60240"/>
    </cofactor>
</comment>
<dbReference type="CDD" id="cd00555">
    <property type="entry name" value="Maf"/>
    <property type="match status" value="1"/>
</dbReference>
<feature type="site" description="Important for substrate specificity" evidence="3">
    <location>
        <position position="33"/>
    </location>
</feature>
<dbReference type="EMBL" id="JAUSTY010000001">
    <property type="protein sequence ID" value="MDQ0164292.1"/>
    <property type="molecule type" value="Genomic_DNA"/>
</dbReference>
<evidence type="ECO:0000313" key="5">
    <source>
        <dbReference type="Proteomes" id="UP001235840"/>
    </source>
</evidence>
<feature type="active site" description="Proton acceptor" evidence="3">
    <location>
        <position position="90"/>
    </location>
</feature>
<reference evidence="4 5" key="1">
    <citation type="submission" date="2023-07" db="EMBL/GenBank/DDBJ databases">
        <title>Genomic Encyclopedia of Type Strains, Phase IV (KMG-IV): sequencing the most valuable type-strain genomes for metagenomic binning, comparative biology and taxonomic classification.</title>
        <authorList>
            <person name="Goeker M."/>
        </authorList>
    </citation>
    <scope>NUCLEOTIDE SEQUENCE [LARGE SCALE GENOMIC DNA]</scope>
    <source>
        <strain evidence="4 5">DSM 12751</strain>
    </source>
</reference>
<dbReference type="Gene3D" id="3.90.950.10">
    <property type="match status" value="1"/>
</dbReference>
<sequence length="219" mass="24065">MKEQSSNQLLNLNEGKAGMKQARPIILASSSPRRKELLAGLGLSFSIQPSHIIEEVDMSCPPEEIVQLLAQQKAEAVAKEVQDGVVLGADTIVVIDGKVLGKPQTKEMAFDMLKQLQNHVHEVYSGVALFDVETKERYIGFQQTTVKMKALQDEEIQQYIMTGEPMDKAGSYAIQGIGATFVEEIRGDYFTVVGLPLLMTANFLKKAGIDILQQGNKAK</sequence>
<dbReference type="SUPFAM" id="SSF52972">
    <property type="entry name" value="ITPase-like"/>
    <property type="match status" value="1"/>
</dbReference>
<dbReference type="Proteomes" id="UP001235840">
    <property type="component" value="Unassembled WGS sequence"/>
</dbReference>
<gene>
    <name evidence="4" type="ORF">J2S11_000191</name>
</gene>
<protein>
    <recommendedName>
        <fullName evidence="3">dTTP/UTP pyrophosphatase</fullName>
        <shortName evidence="3">dTTPase/UTPase</shortName>
        <ecNumber evidence="3">3.6.1.9</ecNumber>
    </recommendedName>
    <alternativeName>
        <fullName evidence="3">Nucleoside triphosphate pyrophosphatase</fullName>
    </alternativeName>
    <alternativeName>
        <fullName evidence="3">Nucleotide pyrophosphatase</fullName>
        <shortName evidence="3">Nucleotide PPase</shortName>
    </alternativeName>
</protein>
<keyword evidence="3" id="KW-0546">Nucleotide metabolism</keyword>
<feature type="site" description="Important for substrate specificity" evidence="3">
    <location>
        <position position="175"/>
    </location>
</feature>
<dbReference type="InterPro" id="IPR029001">
    <property type="entry name" value="ITPase-like_fam"/>
</dbReference>
<evidence type="ECO:0000256" key="3">
    <source>
        <dbReference type="HAMAP-Rule" id="MF_00528"/>
    </source>
</evidence>
<evidence type="ECO:0000256" key="1">
    <source>
        <dbReference type="ARBA" id="ARBA00001968"/>
    </source>
</evidence>
<keyword evidence="2 3" id="KW-0378">Hydrolase</keyword>
<name>A0ABT9VTH8_9BACI</name>
<dbReference type="HAMAP" id="MF_00528">
    <property type="entry name" value="Maf"/>
    <property type="match status" value="1"/>
</dbReference>
<comment type="catalytic activity">
    <reaction evidence="3">
        <text>UTP + H2O = UMP + diphosphate + H(+)</text>
        <dbReference type="Rhea" id="RHEA:29395"/>
        <dbReference type="ChEBI" id="CHEBI:15377"/>
        <dbReference type="ChEBI" id="CHEBI:15378"/>
        <dbReference type="ChEBI" id="CHEBI:33019"/>
        <dbReference type="ChEBI" id="CHEBI:46398"/>
        <dbReference type="ChEBI" id="CHEBI:57865"/>
        <dbReference type="EC" id="3.6.1.9"/>
    </reaction>
</comment>
<comment type="catalytic activity">
    <reaction evidence="3">
        <text>dTTP + H2O = dTMP + diphosphate + H(+)</text>
        <dbReference type="Rhea" id="RHEA:28534"/>
        <dbReference type="ChEBI" id="CHEBI:15377"/>
        <dbReference type="ChEBI" id="CHEBI:15378"/>
        <dbReference type="ChEBI" id="CHEBI:33019"/>
        <dbReference type="ChEBI" id="CHEBI:37568"/>
        <dbReference type="ChEBI" id="CHEBI:63528"/>
        <dbReference type="EC" id="3.6.1.9"/>
    </reaction>
</comment>
<comment type="similarity">
    <text evidence="3">Belongs to the Maf family. YhdE subfamily.</text>
</comment>
<proteinExistence type="inferred from homology"/>
<keyword evidence="3" id="KW-0963">Cytoplasm</keyword>
<evidence type="ECO:0000256" key="2">
    <source>
        <dbReference type="ARBA" id="ARBA00022801"/>
    </source>
</evidence>
<dbReference type="PANTHER" id="PTHR43213:SF5">
    <property type="entry name" value="BIFUNCTIONAL DTTP_UTP PYROPHOSPHATASE_METHYLTRANSFERASE PROTEIN-RELATED"/>
    <property type="match status" value="1"/>
</dbReference>
<accession>A0ABT9VTH8</accession>
<dbReference type="NCBIfam" id="TIGR00172">
    <property type="entry name" value="maf"/>
    <property type="match status" value="1"/>
</dbReference>
<evidence type="ECO:0000313" key="4">
    <source>
        <dbReference type="EMBL" id="MDQ0164292.1"/>
    </source>
</evidence>
<organism evidence="4 5">
    <name type="scientific">Caldalkalibacillus horti</name>
    <dbReference type="NCBI Taxonomy" id="77523"/>
    <lineage>
        <taxon>Bacteria</taxon>
        <taxon>Bacillati</taxon>
        <taxon>Bacillota</taxon>
        <taxon>Bacilli</taxon>
        <taxon>Bacillales</taxon>
        <taxon>Bacillaceae</taxon>
        <taxon>Caldalkalibacillus</taxon>
    </lineage>
</organism>
<comment type="caution">
    <text evidence="4">The sequence shown here is derived from an EMBL/GenBank/DDBJ whole genome shotgun (WGS) entry which is preliminary data.</text>
</comment>
<dbReference type="InterPro" id="IPR003697">
    <property type="entry name" value="Maf-like"/>
</dbReference>